<dbReference type="InterPro" id="IPR039903">
    <property type="entry name" value="Zswim2"/>
</dbReference>
<feature type="compositionally biased region" description="Acidic residues" evidence="2">
    <location>
        <begin position="250"/>
        <end position="261"/>
    </location>
</feature>
<proteinExistence type="predicted"/>
<name>A0ABR4LLD3_9EURO</name>
<evidence type="ECO:0000256" key="1">
    <source>
        <dbReference type="PROSITE-ProRule" id="PRU00175"/>
    </source>
</evidence>
<keyword evidence="1" id="KW-0862">Zinc</keyword>
<feature type="domain" description="RING-type" evidence="3">
    <location>
        <begin position="288"/>
        <end position="342"/>
    </location>
</feature>
<accession>A0ABR4LLD3</accession>
<organism evidence="4 5">
    <name type="scientific">Aspergillus lucknowensis</name>
    <dbReference type="NCBI Taxonomy" id="176173"/>
    <lineage>
        <taxon>Eukaryota</taxon>
        <taxon>Fungi</taxon>
        <taxon>Dikarya</taxon>
        <taxon>Ascomycota</taxon>
        <taxon>Pezizomycotina</taxon>
        <taxon>Eurotiomycetes</taxon>
        <taxon>Eurotiomycetidae</taxon>
        <taxon>Eurotiales</taxon>
        <taxon>Aspergillaceae</taxon>
        <taxon>Aspergillus</taxon>
        <taxon>Aspergillus subgen. Nidulantes</taxon>
    </lineage>
</organism>
<dbReference type="PANTHER" id="PTHR21540">
    <property type="entry name" value="RING FINGER AND SWIM DOMAIN-CONTAINING PROTEIN 2"/>
    <property type="match status" value="1"/>
</dbReference>
<dbReference type="GeneID" id="98145013"/>
<dbReference type="InterPro" id="IPR013083">
    <property type="entry name" value="Znf_RING/FYVE/PHD"/>
</dbReference>
<evidence type="ECO:0000256" key="2">
    <source>
        <dbReference type="SAM" id="MobiDB-lite"/>
    </source>
</evidence>
<dbReference type="RefSeq" id="XP_070883202.1">
    <property type="nucleotide sequence ID" value="XM_071029941.1"/>
</dbReference>
<dbReference type="PROSITE" id="PS50089">
    <property type="entry name" value="ZF_RING_2"/>
    <property type="match status" value="1"/>
</dbReference>
<dbReference type="InterPro" id="IPR001841">
    <property type="entry name" value="Znf_RING"/>
</dbReference>
<reference evidence="4 5" key="1">
    <citation type="submission" date="2024-07" db="EMBL/GenBank/DDBJ databases">
        <title>Section-level genome sequencing and comparative genomics of Aspergillus sections Usti and Cavernicolus.</title>
        <authorList>
            <consortium name="Lawrence Berkeley National Laboratory"/>
            <person name="Nybo J.L."/>
            <person name="Vesth T.C."/>
            <person name="Theobald S."/>
            <person name="Frisvad J.C."/>
            <person name="Larsen T.O."/>
            <person name="Kjaerboelling I."/>
            <person name="Rothschild-Mancinelli K."/>
            <person name="Lyhne E.K."/>
            <person name="Kogle M.E."/>
            <person name="Barry K."/>
            <person name="Clum A."/>
            <person name="Na H."/>
            <person name="Ledsgaard L."/>
            <person name="Lin J."/>
            <person name="Lipzen A."/>
            <person name="Kuo A."/>
            <person name="Riley R."/>
            <person name="Mondo S."/>
            <person name="Labutti K."/>
            <person name="Haridas S."/>
            <person name="Pangalinan J."/>
            <person name="Salamov A.A."/>
            <person name="Simmons B.A."/>
            <person name="Magnuson J.K."/>
            <person name="Chen J."/>
            <person name="Drula E."/>
            <person name="Henrissat B."/>
            <person name="Wiebenga A."/>
            <person name="Lubbers R.J."/>
            <person name="Gomes A.C."/>
            <person name="Macurrencykelacurrency M.R."/>
            <person name="Stajich J."/>
            <person name="Grigoriev I.V."/>
            <person name="Mortensen U.H."/>
            <person name="De Vries R.P."/>
            <person name="Baker S.E."/>
            <person name="Andersen M.R."/>
        </authorList>
    </citation>
    <scope>NUCLEOTIDE SEQUENCE [LARGE SCALE GENOMIC DNA]</scope>
    <source>
        <strain evidence="4 5">CBS 449.75</strain>
    </source>
</reference>
<gene>
    <name evidence="4" type="ORF">BJX67DRAFT_361994</name>
</gene>
<feature type="compositionally biased region" description="Low complexity" evidence="2">
    <location>
        <begin position="144"/>
        <end position="156"/>
    </location>
</feature>
<keyword evidence="1" id="KW-0479">Metal-binding</keyword>
<evidence type="ECO:0000313" key="5">
    <source>
        <dbReference type="Proteomes" id="UP001610432"/>
    </source>
</evidence>
<dbReference type="PANTHER" id="PTHR21540:SF0">
    <property type="entry name" value="PHD FAMILY PROTEIN"/>
    <property type="match status" value="1"/>
</dbReference>
<dbReference type="SUPFAM" id="SSF57850">
    <property type="entry name" value="RING/U-box"/>
    <property type="match status" value="1"/>
</dbReference>
<evidence type="ECO:0000313" key="4">
    <source>
        <dbReference type="EMBL" id="KAL2864223.1"/>
    </source>
</evidence>
<dbReference type="Gene3D" id="3.30.40.10">
    <property type="entry name" value="Zinc/RING finger domain, C3HC4 (zinc finger)"/>
    <property type="match status" value="1"/>
</dbReference>
<dbReference type="Proteomes" id="UP001610432">
    <property type="component" value="Unassembled WGS sequence"/>
</dbReference>
<feature type="region of interest" description="Disordered" evidence="2">
    <location>
        <begin position="105"/>
        <end position="161"/>
    </location>
</feature>
<keyword evidence="1" id="KW-0863">Zinc-finger</keyword>
<evidence type="ECO:0000259" key="3">
    <source>
        <dbReference type="PROSITE" id="PS50089"/>
    </source>
</evidence>
<dbReference type="EMBL" id="JBFXLQ010000043">
    <property type="protein sequence ID" value="KAL2864223.1"/>
    <property type="molecule type" value="Genomic_DNA"/>
</dbReference>
<keyword evidence="5" id="KW-1185">Reference proteome</keyword>
<feature type="region of interest" description="Disordered" evidence="2">
    <location>
        <begin position="246"/>
        <end position="271"/>
    </location>
</feature>
<feature type="compositionally biased region" description="Polar residues" evidence="2">
    <location>
        <begin position="124"/>
        <end position="143"/>
    </location>
</feature>
<comment type="caution">
    <text evidence="4">The sequence shown here is derived from an EMBL/GenBank/DDBJ whole genome shotgun (WGS) entry which is preliminary data.</text>
</comment>
<sequence length="347" mass="38497">MPSSQTPSRPHLSTILSLYPEEEHWCVGFARTKGRRCHLPTNAHSRQKAVHYLDIGTERFYAGRNIDVYLEHIAVNVLCTRWHQNQASSLVCEWQGKVQRFLDSTAARERARRMRSSTGRTASNTPSSIRTPSRRASSNTTPVSSRPSPSRSPSSRQPANNNIPAEIDLVRQALNGFEARLGQIERVVGERNTRRPNAGTNVAGRMRRGTTQTAIQQLVNSIQSELNTTTDRRDVTLQISVSVTFASIPNDEDESGDENTEDGEHGAQDSATISPTVRARRRTIEGDCRICLEPLSGSRQLDLDGAEESLSWCQARCGVNYHAACINSWLAASTRATCPNCRSAWVL</sequence>
<protein>
    <recommendedName>
        <fullName evidence="3">RING-type domain-containing protein</fullName>
    </recommendedName>
</protein>